<evidence type="ECO:0000313" key="4">
    <source>
        <dbReference type="Proteomes" id="UP001169027"/>
    </source>
</evidence>
<evidence type="ECO:0000256" key="2">
    <source>
        <dbReference type="SAM" id="SignalP"/>
    </source>
</evidence>
<comment type="caution">
    <text evidence="3">The sequence shown here is derived from an EMBL/GenBank/DDBJ whole genome shotgun (WGS) entry which is preliminary data.</text>
</comment>
<proteinExistence type="predicted"/>
<dbReference type="RefSeq" id="WP_301810223.1">
    <property type="nucleotide sequence ID" value="NZ_JAUJZH010000009.1"/>
</dbReference>
<evidence type="ECO:0000313" key="3">
    <source>
        <dbReference type="EMBL" id="MDO1533521.1"/>
    </source>
</evidence>
<organism evidence="3 4">
    <name type="scientific">Variovorax ginsengisoli</name>
    <dbReference type="NCBI Taxonomy" id="363844"/>
    <lineage>
        <taxon>Bacteria</taxon>
        <taxon>Pseudomonadati</taxon>
        <taxon>Pseudomonadota</taxon>
        <taxon>Betaproteobacteria</taxon>
        <taxon>Burkholderiales</taxon>
        <taxon>Comamonadaceae</taxon>
        <taxon>Variovorax</taxon>
    </lineage>
</organism>
<protein>
    <submittedName>
        <fullName evidence="3">Uncharacterized protein</fullName>
    </submittedName>
</protein>
<sequence>MTPHPMHAAISCVALAACTAAFAQSSDLDAARARYERTLAYCNDGHLPRPQRDACVRDAGMTWDQAQRGLRPLDDVTSPGGRAIVVVPQGAPPPLSDSDTMTSPDGDSTIVLPADGSRPLTQ</sequence>
<reference evidence="3" key="1">
    <citation type="submission" date="2023-06" db="EMBL/GenBank/DDBJ databases">
        <authorList>
            <person name="Jiang Y."/>
            <person name="Liu Q."/>
        </authorList>
    </citation>
    <scope>NUCLEOTIDE SEQUENCE</scope>
    <source>
        <strain evidence="3">CGMCC 1.12090</strain>
    </source>
</reference>
<keyword evidence="4" id="KW-1185">Reference proteome</keyword>
<dbReference type="EMBL" id="JAUKVY010000009">
    <property type="protein sequence ID" value="MDO1533521.1"/>
    <property type="molecule type" value="Genomic_DNA"/>
</dbReference>
<name>A0ABT8S3L4_9BURK</name>
<evidence type="ECO:0000256" key="1">
    <source>
        <dbReference type="SAM" id="MobiDB-lite"/>
    </source>
</evidence>
<feature type="chain" id="PRO_5047296188" evidence="2">
    <location>
        <begin position="24"/>
        <end position="122"/>
    </location>
</feature>
<feature type="region of interest" description="Disordered" evidence="1">
    <location>
        <begin position="87"/>
        <end position="122"/>
    </location>
</feature>
<dbReference type="Proteomes" id="UP001169027">
    <property type="component" value="Unassembled WGS sequence"/>
</dbReference>
<keyword evidence="2" id="KW-0732">Signal</keyword>
<gene>
    <name evidence="3" type="ORF">Q2T77_14590</name>
</gene>
<accession>A0ABT8S3L4</accession>
<feature type="compositionally biased region" description="Polar residues" evidence="1">
    <location>
        <begin position="97"/>
        <end position="106"/>
    </location>
</feature>
<feature type="signal peptide" evidence="2">
    <location>
        <begin position="1"/>
        <end position="23"/>
    </location>
</feature>